<dbReference type="SUPFAM" id="SSF82607">
    <property type="entry name" value="YbaB-like"/>
    <property type="match status" value="1"/>
</dbReference>
<dbReference type="EMBL" id="JAFBBP010000001">
    <property type="protein sequence ID" value="MBM7491914.1"/>
    <property type="molecule type" value="Genomic_DNA"/>
</dbReference>
<dbReference type="GO" id="GO:0003677">
    <property type="term" value="F:DNA binding"/>
    <property type="evidence" value="ECO:0007669"/>
    <property type="project" value="UniProtKB-KW"/>
</dbReference>
<dbReference type="Pfam" id="PF02575">
    <property type="entry name" value="YbaB_DNA_bd"/>
    <property type="match status" value="1"/>
</dbReference>
<evidence type="ECO:0000313" key="3">
    <source>
        <dbReference type="Proteomes" id="UP000764837"/>
    </source>
</evidence>
<protein>
    <submittedName>
        <fullName evidence="2">DNA-binding protein YbaB</fullName>
    </submittedName>
</protein>
<reference evidence="2 3" key="1">
    <citation type="submission" date="2021-01" db="EMBL/GenBank/DDBJ databases">
        <title>Sequencing the genomes of 1000 actinobacteria strains.</title>
        <authorList>
            <person name="Klenk H.-P."/>
        </authorList>
    </citation>
    <scope>NUCLEOTIDE SEQUENCE [LARGE SCALE GENOMIC DNA]</scope>
    <source>
        <strain evidence="2 3">DSM 100204</strain>
    </source>
</reference>
<sequence>MTQMPMGDYGAATERFVASWTAGVSERAAQAQALSERVADMSATADGADGAVRVTVAASGVLTDLRLDDRVLRWRPAEIAAEVLTVMRRAQGRLAAQVAEAAAETVGSDSETARAVVSSYERRFPEQPEDDRDDSGPEAGGRSDRR</sequence>
<keyword evidence="3" id="KW-1185">Reference proteome</keyword>
<evidence type="ECO:0000313" key="2">
    <source>
        <dbReference type="EMBL" id="MBM7491914.1"/>
    </source>
</evidence>
<comment type="caution">
    <text evidence="2">The sequence shown here is derived from an EMBL/GenBank/DDBJ whole genome shotgun (WGS) entry which is preliminary data.</text>
</comment>
<feature type="region of interest" description="Disordered" evidence="1">
    <location>
        <begin position="103"/>
        <end position="146"/>
    </location>
</feature>
<organism evidence="2 3">
    <name type="scientific">Micromonospora luteifusca</name>
    <dbReference type="NCBI Taxonomy" id="709860"/>
    <lineage>
        <taxon>Bacteria</taxon>
        <taxon>Bacillati</taxon>
        <taxon>Actinomycetota</taxon>
        <taxon>Actinomycetes</taxon>
        <taxon>Micromonosporales</taxon>
        <taxon>Micromonosporaceae</taxon>
        <taxon>Micromonospora</taxon>
    </lineage>
</organism>
<accession>A0ABS2LW87</accession>
<dbReference type="InterPro" id="IPR004401">
    <property type="entry name" value="YbaB/EbfC"/>
</dbReference>
<dbReference type="InterPro" id="IPR036894">
    <property type="entry name" value="YbaB-like_sf"/>
</dbReference>
<keyword evidence="2" id="KW-0238">DNA-binding</keyword>
<dbReference type="Proteomes" id="UP000764837">
    <property type="component" value="Unassembled WGS sequence"/>
</dbReference>
<gene>
    <name evidence="2" type="ORF">JOD64_003136</name>
</gene>
<name>A0ABS2LW87_9ACTN</name>
<proteinExistence type="predicted"/>
<dbReference type="RefSeq" id="WP_204942894.1">
    <property type="nucleotide sequence ID" value="NZ_JAFBBP010000001.1"/>
</dbReference>
<evidence type="ECO:0000256" key="1">
    <source>
        <dbReference type="SAM" id="MobiDB-lite"/>
    </source>
</evidence>
<dbReference type="Gene3D" id="3.30.1310.10">
    <property type="entry name" value="Nucleoid-associated protein YbaB-like domain"/>
    <property type="match status" value="1"/>
</dbReference>